<dbReference type="Proteomes" id="UP000054485">
    <property type="component" value="Unassembled WGS sequence"/>
</dbReference>
<accession>A0A0C9ZYR5</accession>
<reference evidence="2" key="2">
    <citation type="submission" date="2015-01" db="EMBL/GenBank/DDBJ databases">
        <title>Evolutionary Origins and Diversification of the Mycorrhizal Mutualists.</title>
        <authorList>
            <consortium name="DOE Joint Genome Institute"/>
            <consortium name="Mycorrhizal Genomics Consortium"/>
            <person name="Kohler A."/>
            <person name="Kuo A."/>
            <person name="Nagy L.G."/>
            <person name="Floudas D."/>
            <person name="Copeland A."/>
            <person name="Barry K.W."/>
            <person name="Cichocki N."/>
            <person name="Veneault-Fourrey C."/>
            <person name="LaButti K."/>
            <person name="Lindquist E.A."/>
            <person name="Lipzen A."/>
            <person name="Lundell T."/>
            <person name="Morin E."/>
            <person name="Murat C."/>
            <person name="Riley R."/>
            <person name="Ohm R."/>
            <person name="Sun H."/>
            <person name="Tunlid A."/>
            <person name="Henrissat B."/>
            <person name="Grigoriev I.V."/>
            <person name="Hibbett D.S."/>
            <person name="Martin F."/>
        </authorList>
    </citation>
    <scope>NUCLEOTIDE SEQUENCE [LARGE SCALE GENOMIC DNA]</scope>
    <source>
        <strain evidence="2">UH-Slu-Lm8-n1</strain>
    </source>
</reference>
<gene>
    <name evidence="1" type="ORF">CY34DRAFT_751738</name>
</gene>
<dbReference type="InParanoid" id="A0A0C9ZYR5"/>
<protein>
    <submittedName>
        <fullName evidence="1">Uncharacterized protein</fullName>
    </submittedName>
</protein>
<dbReference type="HOGENOM" id="CLU_2224948_0_0_1"/>
<dbReference type="AlphaFoldDB" id="A0A0C9ZYR5"/>
<organism evidence="1 2">
    <name type="scientific">Suillus luteus UH-Slu-Lm8-n1</name>
    <dbReference type="NCBI Taxonomy" id="930992"/>
    <lineage>
        <taxon>Eukaryota</taxon>
        <taxon>Fungi</taxon>
        <taxon>Dikarya</taxon>
        <taxon>Basidiomycota</taxon>
        <taxon>Agaricomycotina</taxon>
        <taxon>Agaricomycetes</taxon>
        <taxon>Agaricomycetidae</taxon>
        <taxon>Boletales</taxon>
        <taxon>Suillineae</taxon>
        <taxon>Suillaceae</taxon>
        <taxon>Suillus</taxon>
    </lineage>
</organism>
<sequence>MHMGSNPTCGDNNTSFGSWNIIGCCEMAWLRRIDVCTKEVVAAFYNSACGAAHLDTEQPPQVQVMMALSGPVIPCLRRWVDTALVVPSRHIPQGVPHNSHSYTTSG</sequence>
<evidence type="ECO:0000313" key="2">
    <source>
        <dbReference type="Proteomes" id="UP000054485"/>
    </source>
</evidence>
<evidence type="ECO:0000313" key="1">
    <source>
        <dbReference type="EMBL" id="KIK42850.1"/>
    </source>
</evidence>
<reference evidence="1 2" key="1">
    <citation type="submission" date="2014-04" db="EMBL/GenBank/DDBJ databases">
        <authorList>
            <consortium name="DOE Joint Genome Institute"/>
            <person name="Kuo A."/>
            <person name="Ruytinx J."/>
            <person name="Rineau F."/>
            <person name="Colpaert J."/>
            <person name="Kohler A."/>
            <person name="Nagy L.G."/>
            <person name="Floudas D."/>
            <person name="Copeland A."/>
            <person name="Barry K.W."/>
            <person name="Cichocki N."/>
            <person name="Veneault-Fourrey C."/>
            <person name="LaButti K."/>
            <person name="Lindquist E.A."/>
            <person name="Lipzen A."/>
            <person name="Lundell T."/>
            <person name="Morin E."/>
            <person name="Murat C."/>
            <person name="Sun H."/>
            <person name="Tunlid A."/>
            <person name="Henrissat B."/>
            <person name="Grigoriev I.V."/>
            <person name="Hibbett D.S."/>
            <person name="Martin F."/>
            <person name="Nordberg H.P."/>
            <person name="Cantor M.N."/>
            <person name="Hua S.X."/>
        </authorList>
    </citation>
    <scope>NUCLEOTIDE SEQUENCE [LARGE SCALE GENOMIC DNA]</scope>
    <source>
        <strain evidence="1 2">UH-Slu-Lm8-n1</strain>
    </source>
</reference>
<proteinExistence type="predicted"/>
<dbReference type="EMBL" id="KN835228">
    <property type="protein sequence ID" value="KIK42850.1"/>
    <property type="molecule type" value="Genomic_DNA"/>
</dbReference>
<keyword evidence="2" id="KW-1185">Reference proteome</keyword>
<name>A0A0C9ZYR5_9AGAM</name>